<dbReference type="InterPro" id="IPR016166">
    <property type="entry name" value="FAD-bd_PCMH"/>
</dbReference>
<dbReference type="SUPFAM" id="SSF55447">
    <property type="entry name" value="CO dehydrogenase flavoprotein C-terminal domain-like"/>
    <property type="match status" value="1"/>
</dbReference>
<dbReference type="AlphaFoldDB" id="A0A317E4Q3"/>
<name>A0A317E4Q3_9PROT</name>
<evidence type="ECO:0000256" key="5">
    <source>
        <dbReference type="ARBA" id="ARBA00023004"/>
    </source>
</evidence>
<dbReference type="InterPro" id="IPR016169">
    <property type="entry name" value="FAD-bd_PCMH_sub2"/>
</dbReference>
<dbReference type="InterPro" id="IPR036010">
    <property type="entry name" value="2Fe-2S_ferredoxin-like_sf"/>
</dbReference>
<dbReference type="EMBL" id="QGLE01000007">
    <property type="protein sequence ID" value="PWR21354.1"/>
    <property type="molecule type" value="Genomic_DNA"/>
</dbReference>
<evidence type="ECO:0000313" key="7">
    <source>
        <dbReference type="EMBL" id="PWR21354.1"/>
    </source>
</evidence>
<dbReference type="OrthoDB" id="9792018at2"/>
<organism evidence="7 8">
    <name type="scientific">Zavarzinia aquatilis</name>
    <dbReference type="NCBI Taxonomy" id="2211142"/>
    <lineage>
        <taxon>Bacteria</taxon>
        <taxon>Pseudomonadati</taxon>
        <taxon>Pseudomonadota</taxon>
        <taxon>Alphaproteobacteria</taxon>
        <taxon>Rhodospirillales</taxon>
        <taxon>Zavarziniaceae</taxon>
        <taxon>Zavarzinia</taxon>
    </lineage>
</organism>
<evidence type="ECO:0000256" key="4">
    <source>
        <dbReference type="ARBA" id="ARBA00023002"/>
    </source>
</evidence>
<dbReference type="Gene3D" id="3.30.390.50">
    <property type="entry name" value="CO dehydrogenase flavoprotein, C-terminal domain"/>
    <property type="match status" value="1"/>
</dbReference>
<dbReference type="Pfam" id="PF03450">
    <property type="entry name" value="CO_deh_flav_C"/>
    <property type="match status" value="1"/>
</dbReference>
<proteinExistence type="predicted"/>
<dbReference type="GO" id="GO:0004854">
    <property type="term" value="F:xanthine dehydrogenase activity"/>
    <property type="evidence" value="ECO:0007669"/>
    <property type="project" value="InterPro"/>
</dbReference>
<reference evidence="7 8" key="1">
    <citation type="submission" date="2018-05" db="EMBL/GenBank/DDBJ databases">
        <title>Zavarzinia sp. HR-AS.</title>
        <authorList>
            <person name="Lee Y."/>
            <person name="Jeon C.O."/>
        </authorList>
    </citation>
    <scope>NUCLEOTIDE SEQUENCE [LARGE SCALE GENOMIC DNA]</scope>
    <source>
        <strain evidence="7 8">HR-AS</strain>
    </source>
</reference>
<dbReference type="InterPro" id="IPR036683">
    <property type="entry name" value="CO_DH_flav_C_dom_sf"/>
</dbReference>
<comment type="caution">
    <text evidence="7">The sequence shown here is derived from an EMBL/GenBank/DDBJ whole genome shotgun (WGS) entry which is preliminary data.</text>
</comment>
<dbReference type="InterPro" id="IPR014307">
    <property type="entry name" value="Xanthine_DH_ssu"/>
</dbReference>
<dbReference type="GO" id="GO:0005506">
    <property type="term" value="F:iron ion binding"/>
    <property type="evidence" value="ECO:0007669"/>
    <property type="project" value="InterPro"/>
</dbReference>
<dbReference type="InterPro" id="IPR012675">
    <property type="entry name" value="Beta-grasp_dom_sf"/>
</dbReference>
<keyword evidence="5" id="KW-0408">Iron</keyword>
<dbReference type="Gene3D" id="1.10.150.120">
    <property type="entry name" value="[2Fe-2S]-binding domain"/>
    <property type="match status" value="1"/>
</dbReference>
<dbReference type="PROSITE" id="PS00197">
    <property type="entry name" value="2FE2S_FER_1"/>
    <property type="match status" value="1"/>
</dbReference>
<dbReference type="Pfam" id="PF00941">
    <property type="entry name" value="FAD_binding_5"/>
    <property type="match status" value="1"/>
</dbReference>
<dbReference type="InterPro" id="IPR036318">
    <property type="entry name" value="FAD-bd_PCMH-like_sf"/>
</dbReference>
<protein>
    <submittedName>
        <fullName evidence="7">Xanthine dehydrogenase small subunit</fullName>
    </submittedName>
</protein>
<dbReference type="InterPro" id="IPR016167">
    <property type="entry name" value="FAD-bd_PCMH_sub1"/>
</dbReference>
<dbReference type="GO" id="GO:0071949">
    <property type="term" value="F:FAD binding"/>
    <property type="evidence" value="ECO:0007669"/>
    <property type="project" value="InterPro"/>
</dbReference>
<dbReference type="SMART" id="SM01092">
    <property type="entry name" value="CO_deh_flav_C"/>
    <property type="match status" value="1"/>
</dbReference>
<dbReference type="RefSeq" id="WP_109906476.1">
    <property type="nucleotide sequence ID" value="NZ_QGLE01000007.1"/>
</dbReference>
<dbReference type="InterPro" id="IPR002888">
    <property type="entry name" value="2Fe-2S-bd"/>
</dbReference>
<accession>A0A317E4Q3</accession>
<feature type="domain" description="FAD-binding PCMH-type" evidence="6">
    <location>
        <begin position="197"/>
        <end position="369"/>
    </location>
</feature>
<dbReference type="InterPro" id="IPR012175">
    <property type="entry name" value="Xanth_DH_ssu_bac"/>
</dbReference>
<dbReference type="NCBIfam" id="TIGR02963">
    <property type="entry name" value="xanthine_xdhA"/>
    <property type="match status" value="1"/>
</dbReference>
<dbReference type="InterPro" id="IPR016208">
    <property type="entry name" value="Ald_Oxase/xanthine_DH-like"/>
</dbReference>
<dbReference type="PROSITE" id="PS51387">
    <property type="entry name" value="FAD_PCMH"/>
    <property type="match status" value="1"/>
</dbReference>
<dbReference type="InterPro" id="IPR002346">
    <property type="entry name" value="Mopterin_DH_FAD-bd"/>
</dbReference>
<dbReference type="Pfam" id="PF01799">
    <property type="entry name" value="Fer2_2"/>
    <property type="match status" value="1"/>
</dbReference>
<dbReference type="InterPro" id="IPR001041">
    <property type="entry name" value="2Fe-2S_ferredoxin-type"/>
</dbReference>
<dbReference type="Gene3D" id="3.30.465.10">
    <property type="match status" value="1"/>
</dbReference>
<dbReference type="InterPro" id="IPR005107">
    <property type="entry name" value="CO_DH_flav_C"/>
</dbReference>
<keyword evidence="1" id="KW-0285">Flavoprotein</keyword>
<dbReference type="SUPFAM" id="SSF47741">
    <property type="entry name" value="CO dehydrogenase ISP C-domain like"/>
    <property type="match status" value="1"/>
</dbReference>
<dbReference type="InterPro" id="IPR006058">
    <property type="entry name" value="2Fe2S_fd_BS"/>
</dbReference>
<dbReference type="CDD" id="cd00207">
    <property type="entry name" value="fer2"/>
    <property type="match status" value="1"/>
</dbReference>
<dbReference type="Gene3D" id="3.10.20.30">
    <property type="match status" value="1"/>
</dbReference>
<sequence length="496" mass="53395">MTSRDCLRFILGTEEKCLTGIEPTTTVLDYLRLDEHRTGTKEGCAEGDCGACSVAVARPLPDGTLNWQAVNACIQPLGTLDGAQLVTVEDLAAPDGTLHPVQQAMVDAHGSQCGFCTPGFVMSLFAMAKQGVADMKDDQTIDEALAGNLCRCTGYAPIVRAAKALARTPFTDRFDDELAKTHAALSAMADGADVALTGPSGRRFFAPASADALAALLLEYPQAVIVAGATDVGLWLTKHLKQPETLIWLGRARDLATITESERDITIGAGVTYAEALDRLSWIWPDMGSVIRRIGSTQIRNAGTIGGNVANGSPIGDMPPMLIALGAKVRLRKGGARRELLLEDFFIAYGKQNRTAGEFVEAIIVPRPVPEQIFKAYKVSKRFDQDISAIMGAFSLHIQDGRVLSTRIAYGGMAGTPKRARTAEALLTGQLLEPRSIRNAMTGVAIDFQPLTDMRASSDYRMTVARNMLLRLAQEIGDATVSTRLWDKRGIDLDDL</sequence>
<evidence type="ECO:0000256" key="2">
    <source>
        <dbReference type="ARBA" id="ARBA00022723"/>
    </source>
</evidence>
<evidence type="ECO:0000259" key="6">
    <source>
        <dbReference type="PROSITE" id="PS51387"/>
    </source>
</evidence>
<evidence type="ECO:0000256" key="3">
    <source>
        <dbReference type="ARBA" id="ARBA00022827"/>
    </source>
</evidence>
<dbReference type="PANTHER" id="PTHR45444">
    <property type="entry name" value="XANTHINE DEHYDROGENASE"/>
    <property type="match status" value="1"/>
</dbReference>
<keyword evidence="8" id="KW-1185">Reference proteome</keyword>
<dbReference type="PIRSF" id="PIRSF036557">
    <property type="entry name" value="XdhA_RC"/>
    <property type="match status" value="1"/>
</dbReference>
<keyword evidence="2" id="KW-0479">Metal-binding</keyword>
<dbReference type="Proteomes" id="UP000245461">
    <property type="component" value="Unassembled WGS sequence"/>
</dbReference>
<evidence type="ECO:0000313" key="8">
    <source>
        <dbReference type="Proteomes" id="UP000245461"/>
    </source>
</evidence>
<keyword evidence="3" id="KW-0274">FAD</keyword>
<gene>
    <name evidence="7" type="primary">xdhA</name>
    <name evidence="7" type="ORF">DKG74_13010</name>
</gene>
<dbReference type="SUPFAM" id="SSF54292">
    <property type="entry name" value="2Fe-2S ferredoxin-like"/>
    <property type="match status" value="1"/>
</dbReference>
<keyword evidence="4" id="KW-0560">Oxidoreductase</keyword>
<dbReference type="PANTHER" id="PTHR45444:SF3">
    <property type="entry name" value="XANTHINE DEHYDROGENASE"/>
    <property type="match status" value="1"/>
</dbReference>
<evidence type="ECO:0000256" key="1">
    <source>
        <dbReference type="ARBA" id="ARBA00022630"/>
    </source>
</evidence>
<dbReference type="GO" id="GO:0051537">
    <property type="term" value="F:2 iron, 2 sulfur cluster binding"/>
    <property type="evidence" value="ECO:0007669"/>
    <property type="project" value="InterPro"/>
</dbReference>
<dbReference type="SUPFAM" id="SSF56176">
    <property type="entry name" value="FAD-binding/transporter-associated domain-like"/>
    <property type="match status" value="1"/>
</dbReference>
<dbReference type="InterPro" id="IPR036884">
    <property type="entry name" value="2Fe-2S-bd_dom_sf"/>
</dbReference>
<dbReference type="Gene3D" id="3.30.43.10">
    <property type="entry name" value="Uridine Diphospho-n-acetylenolpyruvylglucosamine Reductase, domain 2"/>
    <property type="match status" value="1"/>
</dbReference>